<protein>
    <submittedName>
        <fullName evidence="13">TonB-linked outer membrane protein, SusC/RagA family</fullName>
    </submittedName>
</protein>
<dbReference type="NCBIfam" id="TIGR04056">
    <property type="entry name" value="OMP_RagA_SusC"/>
    <property type="match status" value="1"/>
</dbReference>
<keyword evidence="10" id="KW-0732">Signal</keyword>
<keyword evidence="2 8" id="KW-0813">Transport</keyword>
<evidence type="ECO:0000313" key="14">
    <source>
        <dbReference type="Proteomes" id="UP000192980"/>
    </source>
</evidence>
<evidence type="ECO:0000313" key="13">
    <source>
        <dbReference type="EMBL" id="SMG35022.1"/>
    </source>
</evidence>
<proteinExistence type="inferred from homology"/>
<evidence type="ECO:0000256" key="10">
    <source>
        <dbReference type="SAM" id="SignalP"/>
    </source>
</evidence>
<evidence type="ECO:0000256" key="2">
    <source>
        <dbReference type="ARBA" id="ARBA00022448"/>
    </source>
</evidence>
<keyword evidence="3 8" id="KW-1134">Transmembrane beta strand</keyword>
<comment type="subcellular location">
    <subcellularLocation>
        <location evidence="1 8">Cell outer membrane</location>
        <topology evidence="1 8">Multi-pass membrane protein</topology>
    </subcellularLocation>
</comment>
<dbReference type="STRING" id="561061.SAMN05660862_2461"/>
<dbReference type="Gene3D" id="2.40.170.20">
    <property type="entry name" value="TonB-dependent receptor, beta-barrel domain"/>
    <property type="match status" value="1"/>
</dbReference>
<dbReference type="NCBIfam" id="TIGR04057">
    <property type="entry name" value="SusC_RagA_signa"/>
    <property type="match status" value="1"/>
</dbReference>
<evidence type="ECO:0000256" key="1">
    <source>
        <dbReference type="ARBA" id="ARBA00004571"/>
    </source>
</evidence>
<dbReference type="Gene3D" id="2.60.40.1120">
    <property type="entry name" value="Carboxypeptidase-like, regulatory domain"/>
    <property type="match status" value="1"/>
</dbReference>
<evidence type="ECO:0000256" key="7">
    <source>
        <dbReference type="ARBA" id="ARBA00023237"/>
    </source>
</evidence>
<keyword evidence="14" id="KW-1185">Reference proteome</keyword>
<dbReference type="EMBL" id="FXAU01000004">
    <property type="protein sequence ID" value="SMG35022.1"/>
    <property type="molecule type" value="Genomic_DNA"/>
</dbReference>
<dbReference type="RefSeq" id="WP_085473198.1">
    <property type="nucleotide sequence ID" value="NZ_FXAU01000004.1"/>
</dbReference>
<dbReference type="Pfam" id="PF13715">
    <property type="entry name" value="CarbopepD_reg_2"/>
    <property type="match status" value="1"/>
</dbReference>
<sequence>MKQKLLNYFLLGMLLIGVAQAQERQVNGRVVSVTDGKPIGGVSVAVVGTSRATQTDGDGNYSIAAASGSTLVFSYIGYASQRVNVGARTTVDVELVEDRAVLDEVVVVAYGVQSKLLSTQSVSTVREENFKNMPIQTPQQALQGQSAGVNMVNSSGVLGAEAQITVRGGSSLDAGGRPLYVIDGVPLNAAGGNYMQAQGASSNLNPLLNINANDIESITVLKDASAVAIYGSRGSNGVILIKTKSGKAGKTKVNIDYFNGFSRPTANIDDMMTAEEWVAFRTDYLKANNTTVPNFPTTSFDWLDAAVRTGHTNNLAVNVQGGDERTRFYLGGNYAKESSYTIGNQMDRLTGKMSLDHDISDKVKVGVNYNLSRVDMDRISTENSTNAPLTGAHLMLPYITPYDEEGNFVNTGFIGNFLAIDATGLNKNYSNRQIGNAYAEWEILEGLKAKTDWGIDYYGIDEKYRSANIMYPGGYAYRTHFTDNKWVNTSTLSYDKRINNRHKIGALAGYSFETAKLTQISLAGTGFASDDLPNVGSASTPSTTDEVIYEWALESMFARLNYSFDDKYLFEGSFRRDGSSRFGQNKKYGNFYAFSGGWIISKENFFNEDNRYVRNLKLTASYGTAGNDGIGYYNYIGRFAADNDYMGLAGLAPSRVPNPDLSWEETAQFDIGLFARLFDRIDFQFNFYNKNTSQLLLDVPYPYTTGFASASKNVGKMRNRGFEFSINSENIKRDNFSWNTSFNIGFNKNKILSLPENPDEFGRNFVSGSSQQRAIEGYSRNSFYLIEYKGINSETGEAEWFDKDGEVTSSPVAADRKIVGKGDPNFQGGVTNTIRYKNFDLSAFFNFIYGNDIYLNGLEFTDNFASGSYNKSTKLLDYWTQPGDQSYAPALNSATRGTFAQASTKNLFNGSYLRLKTVQVGYSFPTEWLERTKLFTSARVYFLAQNIWTIKAKGFRGDPEISGNGANNLIVGQTFFALPQPKAFTFGVNFGF</sequence>
<dbReference type="SUPFAM" id="SSF49464">
    <property type="entry name" value="Carboxypeptidase regulatory domain-like"/>
    <property type="match status" value="1"/>
</dbReference>
<dbReference type="InterPro" id="IPR023996">
    <property type="entry name" value="TonB-dep_OMP_SusC/RagA"/>
</dbReference>
<dbReference type="InterPro" id="IPR039426">
    <property type="entry name" value="TonB-dep_rcpt-like"/>
</dbReference>
<feature type="chain" id="PRO_5012440133" evidence="10">
    <location>
        <begin position="22"/>
        <end position="992"/>
    </location>
</feature>
<evidence type="ECO:0000259" key="11">
    <source>
        <dbReference type="Pfam" id="PF00593"/>
    </source>
</evidence>
<dbReference type="AlphaFoldDB" id="A0A1X7K351"/>
<evidence type="ECO:0000256" key="3">
    <source>
        <dbReference type="ARBA" id="ARBA00022452"/>
    </source>
</evidence>
<evidence type="ECO:0000256" key="8">
    <source>
        <dbReference type="PROSITE-ProRule" id="PRU01360"/>
    </source>
</evidence>
<keyword evidence="4 8" id="KW-0812">Transmembrane</keyword>
<evidence type="ECO:0000256" key="4">
    <source>
        <dbReference type="ARBA" id="ARBA00022692"/>
    </source>
</evidence>
<dbReference type="InterPro" id="IPR023997">
    <property type="entry name" value="TonB-dep_OMP_SusC/RagA_CS"/>
</dbReference>
<feature type="domain" description="TonB-dependent receptor-like beta-barrel" evidence="11">
    <location>
        <begin position="412"/>
        <end position="847"/>
    </location>
</feature>
<comment type="similarity">
    <text evidence="8 9">Belongs to the TonB-dependent receptor family.</text>
</comment>
<reference evidence="13 14" key="1">
    <citation type="submission" date="2017-04" db="EMBL/GenBank/DDBJ databases">
        <authorList>
            <person name="Afonso C.L."/>
            <person name="Miller P.J."/>
            <person name="Scott M.A."/>
            <person name="Spackman E."/>
            <person name="Goraichik I."/>
            <person name="Dimitrov K.M."/>
            <person name="Suarez D.L."/>
            <person name="Swayne D.E."/>
        </authorList>
    </citation>
    <scope>NUCLEOTIDE SEQUENCE [LARGE SCALE GENOMIC DNA]</scope>
    <source>
        <strain evidence="13 14">DSM 22418</strain>
    </source>
</reference>
<dbReference type="PROSITE" id="PS52016">
    <property type="entry name" value="TONB_DEPENDENT_REC_3"/>
    <property type="match status" value="1"/>
</dbReference>
<evidence type="ECO:0000256" key="9">
    <source>
        <dbReference type="RuleBase" id="RU003357"/>
    </source>
</evidence>
<evidence type="ECO:0000259" key="12">
    <source>
        <dbReference type="Pfam" id="PF07715"/>
    </source>
</evidence>
<keyword evidence="7 8" id="KW-0998">Cell outer membrane</keyword>
<evidence type="ECO:0000256" key="5">
    <source>
        <dbReference type="ARBA" id="ARBA00023077"/>
    </source>
</evidence>
<feature type="domain" description="TonB-dependent receptor plug" evidence="12">
    <location>
        <begin position="118"/>
        <end position="238"/>
    </location>
</feature>
<accession>A0A1X7K351</accession>
<organism evidence="13 14">
    <name type="scientific">Sphingobacterium psychroaquaticum</name>
    <dbReference type="NCBI Taxonomy" id="561061"/>
    <lineage>
        <taxon>Bacteria</taxon>
        <taxon>Pseudomonadati</taxon>
        <taxon>Bacteroidota</taxon>
        <taxon>Sphingobacteriia</taxon>
        <taxon>Sphingobacteriales</taxon>
        <taxon>Sphingobacteriaceae</taxon>
        <taxon>Sphingobacterium</taxon>
    </lineage>
</organism>
<dbReference type="GO" id="GO:0009279">
    <property type="term" value="C:cell outer membrane"/>
    <property type="evidence" value="ECO:0007669"/>
    <property type="project" value="UniProtKB-SubCell"/>
</dbReference>
<dbReference type="Pfam" id="PF00593">
    <property type="entry name" value="TonB_dep_Rec_b-barrel"/>
    <property type="match status" value="1"/>
</dbReference>
<dbReference type="Proteomes" id="UP000192980">
    <property type="component" value="Unassembled WGS sequence"/>
</dbReference>
<dbReference type="InterPro" id="IPR036942">
    <property type="entry name" value="Beta-barrel_TonB_sf"/>
</dbReference>
<keyword evidence="6 8" id="KW-0472">Membrane</keyword>
<dbReference type="SUPFAM" id="SSF56935">
    <property type="entry name" value="Porins"/>
    <property type="match status" value="1"/>
</dbReference>
<name>A0A1X7K351_9SPHI</name>
<feature type="signal peptide" evidence="10">
    <location>
        <begin position="1"/>
        <end position="21"/>
    </location>
</feature>
<dbReference type="InterPro" id="IPR000531">
    <property type="entry name" value="Beta-barrel_TonB"/>
</dbReference>
<dbReference type="InterPro" id="IPR012910">
    <property type="entry name" value="Plug_dom"/>
</dbReference>
<evidence type="ECO:0000256" key="6">
    <source>
        <dbReference type="ARBA" id="ARBA00023136"/>
    </source>
</evidence>
<dbReference type="InterPro" id="IPR037066">
    <property type="entry name" value="Plug_dom_sf"/>
</dbReference>
<dbReference type="Pfam" id="PF07715">
    <property type="entry name" value="Plug"/>
    <property type="match status" value="1"/>
</dbReference>
<gene>
    <name evidence="13" type="ORF">SAMN05660862_2461</name>
</gene>
<dbReference type="InterPro" id="IPR008969">
    <property type="entry name" value="CarboxyPept-like_regulatory"/>
</dbReference>
<keyword evidence="5 9" id="KW-0798">TonB box</keyword>
<dbReference type="Gene3D" id="2.170.130.10">
    <property type="entry name" value="TonB-dependent receptor, plug domain"/>
    <property type="match status" value="1"/>
</dbReference>